<gene>
    <name evidence="1" type="ORF">FRACYDRAFT_244866</name>
</gene>
<dbReference type="KEGG" id="fcy:FRACYDRAFT_244866"/>
<dbReference type="AlphaFoldDB" id="A0A1E7F1Q6"/>
<protein>
    <recommendedName>
        <fullName evidence="3">PDZ domain-containing protein</fullName>
    </recommendedName>
</protein>
<dbReference type="EMBL" id="KV784366">
    <property type="protein sequence ID" value="OEU11743.1"/>
    <property type="molecule type" value="Genomic_DNA"/>
</dbReference>
<dbReference type="Gene3D" id="2.30.42.10">
    <property type="match status" value="1"/>
</dbReference>
<dbReference type="InterPro" id="IPR036034">
    <property type="entry name" value="PDZ_sf"/>
</dbReference>
<evidence type="ECO:0000313" key="1">
    <source>
        <dbReference type="EMBL" id="OEU11743.1"/>
    </source>
</evidence>
<dbReference type="InParanoid" id="A0A1E7F1Q6"/>
<reference evidence="1 2" key="1">
    <citation type="submission" date="2016-09" db="EMBL/GenBank/DDBJ databases">
        <title>Extensive genetic diversity and differential bi-allelic expression allows diatom success in the polar Southern Ocean.</title>
        <authorList>
            <consortium name="DOE Joint Genome Institute"/>
            <person name="Mock T."/>
            <person name="Otillar R.P."/>
            <person name="Strauss J."/>
            <person name="Dupont C."/>
            <person name="Frickenhaus S."/>
            <person name="Maumus F."/>
            <person name="Mcmullan M."/>
            <person name="Sanges R."/>
            <person name="Schmutz J."/>
            <person name="Toseland A."/>
            <person name="Valas R."/>
            <person name="Veluchamy A."/>
            <person name="Ward B.J."/>
            <person name="Allen A."/>
            <person name="Barry K."/>
            <person name="Falciatore A."/>
            <person name="Ferrante M."/>
            <person name="Fortunato A.E."/>
            <person name="Gloeckner G."/>
            <person name="Gruber A."/>
            <person name="Hipkin R."/>
            <person name="Janech M."/>
            <person name="Kroth P."/>
            <person name="Leese F."/>
            <person name="Lindquist E."/>
            <person name="Lyon B.R."/>
            <person name="Martin J."/>
            <person name="Mayer C."/>
            <person name="Parker M."/>
            <person name="Quesneville H."/>
            <person name="Raymond J."/>
            <person name="Uhlig C."/>
            <person name="Valentin K.U."/>
            <person name="Worden A.Z."/>
            <person name="Armbrust E.V."/>
            <person name="Bowler C."/>
            <person name="Green B."/>
            <person name="Moulton V."/>
            <person name="Van Oosterhout C."/>
            <person name="Grigoriev I."/>
        </authorList>
    </citation>
    <scope>NUCLEOTIDE SEQUENCE [LARGE SCALE GENOMIC DNA]</scope>
    <source>
        <strain evidence="1 2">CCMP1102</strain>
    </source>
</reference>
<keyword evidence="2" id="KW-1185">Reference proteome</keyword>
<accession>A0A1E7F1Q6</accession>
<dbReference type="OrthoDB" id="45762at2759"/>
<organism evidence="1 2">
    <name type="scientific">Fragilariopsis cylindrus CCMP1102</name>
    <dbReference type="NCBI Taxonomy" id="635003"/>
    <lineage>
        <taxon>Eukaryota</taxon>
        <taxon>Sar</taxon>
        <taxon>Stramenopiles</taxon>
        <taxon>Ochrophyta</taxon>
        <taxon>Bacillariophyta</taxon>
        <taxon>Bacillariophyceae</taxon>
        <taxon>Bacillariophycidae</taxon>
        <taxon>Bacillariales</taxon>
        <taxon>Bacillariaceae</taxon>
        <taxon>Fragilariopsis</taxon>
    </lineage>
</organism>
<sequence>MIELEKPLGMILEECGGNGGVQVQEVIKGNNAGNAWKSNFIAPREILSSIDGTDVSKCDFDTVMDLLTSSSSSSSSTVQLVFSDGLGQFDMPKNVVSRLKTTEDAFFIDSIARQAVRECRRDGRLGDLLNVEVIIGAGISNSNNNKDNNNEWNEHRRGMVRFFAIFSTDGVTTYSCNVSATGIDISGDDDKNISNNAAVTNVRIKQNENNSNIKIVSLSCAKDEGLGQTIDIFREQ</sequence>
<dbReference type="SUPFAM" id="SSF50156">
    <property type="entry name" value="PDZ domain-like"/>
    <property type="match status" value="1"/>
</dbReference>
<evidence type="ECO:0008006" key="3">
    <source>
        <dbReference type="Google" id="ProtNLM"/>
    </source>
</evidence>
<dbReference type="Proteomes" id="UP000095751">
    <property type="component" value="Unassembled WGS sequence"/>
</dbReference>
<evidence type="ECO:0000313" key="2">
    <source>
        <dbReference type="Proteomes" id="UP000095751"/>
    </source>
</evidence>
<proteinExistence type="predicted"/>
<name>A0A1E7F1Q6_9STRA</name>